<reference evidence="2 3" key="1">
    <citation type="journal article" date="2020" name="Nature">
        <title>Six reference-quality genomes reveal evolution of bat adaptations.</title>
        <authorList>
            <person name="Jebb D."/>
            <person name="Huang Z."/>
            <person name="Pippel M."/>
            <person name="Hughes G.M."/>
            <person name="Lavrichenko K."/>
            <person name="Devanna P."/>
            <person name="Winkler S."/>
            <person name="Jermiin L.S."/>
            <person name="Skirmuntt E.C."/>
            <person name="Katzourakis A."/>
            <person name="Burkitt-Gray L."/>
            <person name="Ray D.A."/>
            <person name="Sullivan K.A.M."/>
            <person name="Roscito J.G."/>
            <person name="Kirilenko B.M."/>
            <person name="Davalos L.M."/>
            <person name="Corthals A.P."/>
            <person name="Power M.L."/>
            <person name="Jones G."/>
            <person name="Ransome R.D."/>
            <person name="Dechmann D.K.N."/>
            <person name="Locatelli A.G."/>
            <person name="Puechmaille S.J."/>
            <person name="Fedrigo O."/>
            <person name="Jarvis E.D."/>
            <person name="Hiller M."/>
            <person name="Vernes S.C."/>
            <person name="Myers E.W."/>
            <person name="Teeling E.C."/>
        </authorList>
    </citation>
    <scope>NUCLEOTIDE SEQUENCE [LARGE SCALE GENOMIC DNA]</scope>
    <source>
        <strain evidence="2">MRhiFer1</strain>
        <tissue evidence="2">Lung</tissue>
    </source>
</reference>
<dbReference type="Pfam" id="PF13424">
    <property type="entry name" value="TPR_12"/>
    <property type="match status" value="2"/>
</dbReference>
<dbReference type="InterPro" id="IPR019734">
    <property type="entry name" value="TPR_rpt"/>
</dbReference>
<dbReference type="SUPFAM" id="SSF48452">
    <property type="entry name" value="TPR-like"/>
    <property type="match status" value="2"/>
</dbReference>
<dbReference type="Pfam" id="PF13181">
    <property type="entry name" value="TPR_8"/>
    <property type="match status" value="1"/>
</dbReference>
<organism evidence="2 3">
    <name type="scientific">Rhinolophus ferrumequinum</name>
    <name type="common">Greater horseshoe bat</name>
    <dbReference type="NCBI Taxonomy" id="59479"/>
    <lineage>
        <taxon>Eukaryota</taxon>
        <taxon>Metazoa</taxon>
        <taxon>Chordata</taxon>
        <taxon>Craniata</taxon>
        <taxon>Vertebrata</taxon>
        <taxon>Euteleostomi</taxon>
        <taxon>Mammalia</taxon>
        <taxon>Eutheria</taxon>
        <taxon>Laurasiatheria</taxon>
        <taxon>Chiroptera</taxon>
        <taxon>Yinpterochiroptera</taxon>
        <taxon>Rhinolophoidea</taxon>
        <taxon>Rhinolophidae</taxon>
        <taxon>Rhinolophinae</taxon>
        <taxon>Rhinolophus</taxon>
    </lineage>
</organism>
<feature type="region of interest" description="Disordered" evidence="1">
    <location>
        <begin position="434"/>
        <end position="544"/>
    </location>
</feature>
<sequence>MSSPNPDGAPPEPEPELSSSKKKEKRRKWPQHEASIQALTRAGHGALLAGRNHEALTSFQRAFFLASKAPRKRDTPVLRACAFNLGAAYVETGDPARGLELLLRAQPEEKAQGRSHGDQCFNVALAYHALGDLPQALAWYHRALGHYQPLSDQGQAQAKMGTCYQALGRPELAAHYLQEASRAYAQAGQPRAAALALGAAAGCLLKSGQHGVGEVVRVLEESRRLAEKSAERGLLGQLYNDLGLSYCQLQLFPLAAEAFLQALPLCPGPGEEATVLRNLGMAHNALGSYWEAREFHQKAADLHGSVGQRWEQGRSFGSLAFALSQLGDHKAARDNYLHALQAAQDAGDVKGQWQACEGLGAAAARLGQHEQALTYYKAALARCQKEPDSVRERLVAKLADAMRTHLARGGLVPTHTLTSAPRRLQVPGGACPAGTPARVGRGPAELQHRSSGGWEDEELEVRCEEEGKEGSMKIPVPGWLTPKLKGPGSRAHLPCGGQGPPQNGVPWLSGTQWPPANRSSAQPKEARGRGPQRRPPTSGFCRIM</sequence>
<name>A0A7J7SZY7_RHIFE</name>
<gene>
    <name evidence="2" type="ORF">mRhiFer1_017739</name>
</gene>
<dbReference type="InterPro" id="IPR011990">
    <property type="entry name" value="TPR-like_helical_dom_sf"/>
</dbReference>
<dbReference type="Gene3D" id="1.25.40.10">
    <property type="entry name" value="Tetratricopeptide repeat domain"/>
    <property type="match status" value="2"/>
</dbReference>
<accession>A0A7J7SZY7</accession>
<dbReference type="EMBL" id="JACAGC010000021">
    <property type="protein sequence ID" value="KAF6293991.1"/>
    <property type="molecule type" value="Genomic_DNA"/>
</dbReference>
<proteinExistence type="predicted"/>
<dbReference type="PANTHER" id="PTHR47050:SF2">
    <property type="entry name" value="TETRATRICOPEPTIDE REPEAT PROTEIN 24"/>
    <property type="match status" value="1"/>
</dbReference>
<feature type="compositionally biased region" description="Basic residues" evidence="1">
    <location>
        <begin position="20"/>
        <end position="29"/>
    </location>
</feature>
<feature type="compositionally biased region" description="Polar residues" evidence="1">
    <location>
        <begin position="509"/>
        <end position="522"/>
    </location>
</feature>
<evidence type="ECO:0000313" key="3">
    <source>
        <dbReference type="Proteomes" id="UP000585614"/>
    </source>
</evidence>
<comment type="caution">
    <text evidence="2">The sequence shown here is derived from an EMBL/GenBank/DDBJ whole genome shotgun (WGS) entry which is preliminary data.</text>
</comment>
<dbReference type="AlphaFoldDB" id="A0A7J7SZY7"/>
<dbReference type="SMART" id="SM00028">
    <property type="entry name" value="TPR"/>
    <property type="match status" value="7"/>
</dbReference>
<dbReference type="Proteomes" id="UP000585614">
    <property type="component" value="Unassembled WGS sequence"/>
</dbReference>
<evidence type="ECO:0000313" key="2">
    <source>
        <dbReference type="EMBL" id="KAF6293991.1"/>
    </source>
</evidence>
<protein>
    <submittedName>
        <fullName evidence="2">Tetratricopeptide repeat domain 24</fullName>
    </submittedName>
</protein>
<feature type="compositionally biased region" description="Basic and acidic residues" evidence="1">
    <location>
        <begin position="460"/>
        <end position="471"/>
    </location>
</feature>
<evidence type="ECO:0000256" key="1">
    <source>
        <dbReference type="SAM" id="MobiDB-lite"/>
    </source>
</evidence>
<dbReference type="PANTHER" id="PTHR47050">
    <property type="entry name" value="TETRATRICOPEPTIDE REPEAT PROTEIN 24"/>
    <property type="match status" value="1"/>
</dbReference>
<feature type="region of interest" description="Disordered" evidence="1">
    <location>
        <begin position="1"/>
        <end position="32"/>
    </location>
</feature>
<dbReference type="InterPro" id="IPR024812">
    <property type="entry name" value="TPR_24"/>
</dbReference>